<evidence type="ECO:0000256" key="1">
    <source>
        <dbReference type="SAM" id="MobiDB-lite"/>
    </source>
</evidence>
<feature type="compositionally biased region" description="Basic and acidic residues" evidence="1">
    <location>
        <begin position="436"/>
        <end position="446"/>
    </location>
</feature>
<feature type="compositionally biased region" description="Low complexity" evidence="1">
    <location>
        <begin position="180"/>
        <end position="190"/>
    </location>
</feature>
<evidence type="ECO:0000313" key="2">
    <source>
        <dbReference type="EMBL" id="GAQ93038.1"/>
    </source>
</evidence>
<feature type="compositionally biased region" description="Gly residues" evidence="1">
    <location>
        <begin position="325"/>
        <end position="334"/>
    </location>
</feature>
<dbReference type="OMA" id="PGACPAW"/>
<feature type="compositionally biased region" description="Low complexity" evidence="1">
    <location>
        <begin position="252"/>
        <end position="263"/>
    </location>
</feature>
<sequence length="567" mass="57912">MPCATVPPSLLQRQVDHAGPSKIRSTVYVTVNPKNKKGEIEYLYGCLGNTLGVYYVTIDDSAKSSVLTSSGVTETLKGAAFRAVLRKNGSFLPLTWPDWEKGGKGLPLPVVQSLLGGLAKKKGTAAVINAKGGREVSALSKAGMNVVAAFSEGKSEYPGLLVDSKSGHRFGFPEMEASTVGPVVQEQPVGQEEREAGGEKTTDSGGKKGGAKGSELAATEKLARKRSRRAGERVIESSPEPEDEGGDAQTSAEGEGQAKAPEAAEGEAGKGQLSAETLGVEKAQGAAQGEGKEKGVDKEEGEGQEKGQKGTEKDGDSGEGKEKGGGVGGEGGVEGNEEGGEGNEEGGEEGGEEPDPGLEFGDAQFEQYFASLPSAKDGAGGKTEMGAIGGGGGAAGGLGPAAVVTSPLVTPLTVTPVSSGTPQSKTSRDGASLETGARDDMSRLSELEAAAADEGRLLTDEESRELTTLKRAKRKREEEGAEEEEMAGGKHAKKVGGRGAREEYLAQVRAAKELEAAEAEAIAAAGGATGVSGKSGKGKGGLTAEDQAAIFAALQEDQRPRRGKGKK</sequence>
<reference evidence="2 3" key="1">
    <citation type="journal article" date="2014" name="Nat. Commun.">
        <title>Klebsormidium flaccidum genome reveals primary factors for plant terrestrial adaptation.</title>
        <authorList>
            <person name="Hori K."/>
            <person name="Maruyama F."/>
            <person name="Fujisawa T."/>
            <person name="Togashi T."/>
            <person name="Yamamoto N."/>
            <person name="Seo M."/>
            <person name="Sato S."/>
            <person name="Yamada T."/>
            <person name="Mori H."/>
            <person name="Tajima N."/>
            <person name="Moriyama T."/>
            <person name="Ikeuchi M."/>
            <person name="Watanabe M."/>
            <person name="Wada H."/>
            <person name="Kobayashi K."/>
            <person name="Saito M."/>
            <person name="Masuda T."/>
            <person name="Sasaki-Sekimoto Y."/>
            <person name="Mashiguchi K."/>
            <person name="Awai K."/>
            <person name="Shimojima M."/>
            <person name="Masuda S."/>
            <person name="Iwai M."/>
            <person name="Nobusawa T."/>
            <person name="Narise T."/>
            <person name="Kondo S."/>
            <person name="Saito H."/>
            <person name="Sato R."/>
            <person name="Murakawa M."/>
            <person name="Ihara Y."/>
            <person name="Oshima-Yamada Y."/>
            <person name="Ohtaka K."/>
            <person name="Satoh M."/>
            <person name="Sonobe K."/>
            <person name="Ishii M."/>
            <person name="Ohtani R."/>
            <person name="Kanamori-Sato M."/>
            <person name="Honoki R."/>
            <person name="Miyazaki D."/>
            <person name="Mochizuki H."/>
            <person name="Umetsu J."/>
            <person name="Higashi K."/>
            <person name="Shibata D."/>
            <person name="Kamiya Y."/>
            <person name="Sato N."/>
            <person name="Nakamura Y."/>
            <person name="Tabata S."/>
            <person name="Ida S."/>
            <person name="Kurokawa K."/>
            <person name="Ohta H."/>
        </authorList>
    </citation>
    <scope>NUCLEOTIDE SEQUENCE [LARGE SCALE GENOMIC DNA]</scope>
    <source>
        <strain evidence="2 3">NIES-2285</strain>
    </source>
</reference>
<feature type="region of interest" description="Disordered" evidence="1">
    <location>
        <begin position="172"/>
        <end position="395"/>
    </location>
</feature>
<keyword evidence="3" id="KW-1185">Reference proteome</keyword>
<dbReference type="Proteomes" id="UP000054558">
    <property type="component" value="Unassembled WGS sequence"/>
</dbReference>
<organism evidence="2 3">
    <name type="scientific">Klebsormidium nitens</name>
    <name type="common">Green alga</name>
    <name type="synonym">Ulothrix nitens</name>
    <dbReference type="NCBI Taxonomy" id="105231"/>
    <lineage>
        <taxon>Eukaryota</taxon>
        <taxon>Viridiplantae</taxon>
        <taxon>Streptophyta</taxon>
        <taxon>Klebsormidiophyceae</taxon>
        <taxon>Klebsormidiales</taxon>
        <taxon>Klebsormidiaceae</taxon>
        <taxon>Klebsormidium</taxon>
    </lineage>
</organism>
<feature type="compositionally biased region" description="Basic and acidic residues" evidence="1">
    <location>
        <begin position="453"/>
        <end position="468"/>
    </location>
</feature>
<feature type="compositionally biased region" description="Gly residues" evidence="1">
    <location>
        <begin position="378"/>
        <end position="395"/>
    </location>
</feature>
<evidence type="ECO:0000313" key="3">
    <source>
        <dbReference type="Proteomes" id="UP000054558"/>
    </source>
</evidence>
<dbReference type="AlphaFoldDB" id="A0A1Y1IXM0"/>
<feature type="compositionally biased region" description="Basic and acidic residues" evidence="1">
    <location>
        <begin position="191"/>
        <end position="206"/>
    </location>
</feature>
<proteinExistence type="predicted"/>
<accession>A0A1Y1IXM0</accession>
<dbReference type="EMBL" id="DF238214">
    <property type="protein sequence ID" value="GAQ93038.1"/>
    <property type="molecule type" value="Genomic_DNA"/>
</dbReference>
<feature type="region of interest" description="Disordered" evidence="1">
    <location>
        <begin position="414"/>
        <end position="499"/>
    </location>
</feature>
<gene>
    <name evidence="2" type="ORF">KFL_012650020</name>
</gene>
<feature type="compositionally biased region" description="Acidic residues" evidence="1">
    <location>
        <begin position="335"/>
        <end position="356"/>
    </location>
</feature>
<protein>
    <submittedName>
        <fullName evidence="2">Uncharacterized protein</fullName>
    </submittedName>
</protein>
<name>A0A1Y1IXM0_KLENI</name>
<feature type="compositionally biased region" description="Basic and acidic residues" evidence="1">
    <location>
        <begin position="290"/>
        <end position="324"/>
    </location>
</feature>